<keyword evidence="2 7" id="KW-0812">Transmembrane</keyword>
<evidence type="ECO:0000256" key="1">
    <source>
        <dbReference type="ARBA" id="ARBA00004141"/>
    </source>
</evidence>
<evidence type="ECO:0000259" key="8">
    <source>
        <dbReference type="Pfam" id="PF20684"/>
    </source>
</evidence>
<keyword evidence="10" id="KW-1185">Reference proteome</keyword>
<evidence type="ECO:0000256" key="4">
    <source>
        <dbReference type="ARBA" id="ARBA00023136"/>
    </source>
</evidence>
<feature type="transmembrane region" description="Helical" evidence="7">
    <location>
        <begin position="20"/>
        <end position="39"/>
    </location>
</feature>
<evidence type="ECO:0000256" key="3">
    <source>
        <dbReference type="ARBA" id="ARBA00022989"/>
    </source>
</evidence>
<name>A0ABR3T0J8_9PEZI</name>
<dbReference type="InterPro" id="IPR049326">
    <property type="entry name" value="Rhodopsin_dom_fungi"/>
</dbReference>
<feature type="transmembrane region" description="Helical" evidence="7">
    <location>
        <begin position="254"/>
        <end position="279"/>
    </location>
</feature>
<evidence type="ECO:0000256" key="6">
    <source>
        <dbReference type="SAM" id="MobiDB-lite"/>
    </source>
</evidence>
<dbReference type="Pfam" id="PF20684">
    <property type="entry name" value="Fung_rhodopsin"/>
    <property type="match status" value="1"/>
</dbReference>
<reference evidence="9 10" key="1">
    <citation type="submission" date="2024-02" db="EMBL/GenBank/DDBJ databases">
        <title>De novo assembly and annotation of 12 fungi associated with fruit tree decline syndrome in Ontario, Canada.</title>
        <authorList>
            <person name="Sulman M."/>
            <person name="Ellouze W."/>
            <person name="Ilyukhin E."/>
        </authorList>
    </citation>
    <scope>NUCLEOTIDE SEQUENCE [LARGE SCALE GENOMIC DNA]</scope>
    <source>
        <strain evidence="9 10">M1-105</strain>
    </source>
</reference>
<keyword evidence="4 7" id="KW-0472">Membrane</keyword>
<dbReference type="InterPro" id="IPR052337">
    <property type="entry name" value="SAT4-like"/>
</dbReference>
<dbReference type="PANTHER" id="PTHR33048:SF47">
    <property type="entry name" value="INTEGRAL MEMBRANE PROTEIN-RELATED"/>
    <property type="match status" value="1"/>
</dbReference>
<feature type="transmembrane region" description="Helical" evidence="7">
    <location>
        <begin position="51"/>
        <end position="68"/>
    </location>
</feature>
<keyword evidence="3 7" id="KW-1133">Transmembrane helix</keyword>
<accession>A0ABR3T0J8</accession>
<feature type="region of interest" description="Disordered" evidence="6">
    <location>
        <begin position="283"/>
        <end position="302"/>
    </location>
</feature>
<sequence length="381" mass="42582">MSASPTATELAKVSQHTFLGVAWGLFATATIFTIFRYFIRVKTFRRLYLDDAWVFAAWLMALASTITWQCLAPNLYLSNAVTSGKLFPPPPDFVSKSETFLRGSVAIIFLFYTSLWCVKLSFLFFFRRLYMNMGRLMRIWWAFVIFAIATWAVCIGTIEYDCLVPPLAEIQARCKTTYSIYFQRTTLVVNCVLDIVTDLMITAIPINMLWKVRISLRRKLALGSVFLVTLITITISIIRVTVVDSTFKQADMSWLYVWTNIEMGAALIVASLGSFRTLFTTQDSGKKSREQMPSTTMQTTAKPQGKSYFRNLTDFLSGSSTRGGQSGAGTTGSDTIGGIISMYGSSNRGEDTTVHILKPTEHDLEIGEITESKATSDRSSG</sequence>
<dbReference type="PANTHER" id="PTHR33048">
    <property type="entry name" value="PTH11-LIKE INTEGRAL MEMBRANE PROTEIN (AFU_ORTHOLOGUE AFUA_5G11245)"/>
    <property type="match status" value="1"/>
</dbReference>
<dbReference type="EMBL" id="JAJVDC020000024">
    <property type="protein sequence ID" value="KAL1633080.1"/>
    <property type="molecule type" value="Genomic_DNA"/>
</dbReference>
<feature type="transmembrane region" description="Helical" evidence="7">
    <location>
        <begin position="138"/>
        <end position="158"/>
    </location>
</feature>
<gene>
    <name evidence="9" type="ORF">SLS56_003151</name>
</gene>
<evidence type="ECO:0000313" key="10">
    <source>
        <dbReference type="Proteomes" id="UP001521116"/>
    </source>
</evidence>
<proteinExistence type="inferred from homology"/>
<dbReference type="Proteomes" id="UP001521116">
    <property type="component" value="Unassembled WGS sequence"/>
</dbReference>
<feature type="region of interest" description="Disordered" evidence="6">
    <location>
        <begin position="360"/>
        <end position="381"/>
    </location>
</feature>
<feature type="transmembrane region" description="Helical" evidence="7">
    <location>
        <begin position="220"/>
        <end position="242"/>
    </location>
</feature>
<evidence type="ECO:0000256" key="2">
    <source>
        <dbReference type="ARBA" id="ARBA00022692"/>
    </source>
</evidence>
<comment type="similarity">
    <text evidence="5">Belongs to the SAT4 family.</text>
</comment>
<feature type="transmembrane region" description="Helical" evidence="7">
    <location>
        <begin position="105"/>
        <end position="126"/>
    </location>
</feature>
<organism evidence="9 10">
    <name type="scientific">Neofusicoccum ribis</name>
    <dbReference type="NCBI Taxonomy" id="45134"/>
    <lineage>
        <taxon>Eukaryota</taxon>
        <taxon>Fungi</taxon>
        <taxon>Dikarya</taxon>
        <taxon>Ascomycota</taxon>
        <taxon>Pezizomycotina</taxon>
        <taxon>Dothideomycetes</taxon>
        <taxon>Dothideomycetes incertae sedis</taxon>
        <taxon>Botryosphaeriales</taxon>
        <taxon>Botryosphaeriaceae</taxon>
        <taxon>Neofusicoccum</taxon>
    </lineage>
</organism>
<comment type="caution">
    <text evidence="9">The sequence shown here is derived from an EMBL/GenBank/DDBJ whole genome shotgun (WGS) entry which is preliminary data.</text>
</comment>
<comment type="subcellular location">
    <subcellularLocation>
        <location evidence="1">Membrane</location>
        <topology evidence="1">Multi-pass membrane protein</topology>
    </subcellularLocation>
</comment>
<evidence type="ECO:0000313" key="9">
    <source>
        <dbReference type="EMBL" id="KAL1633080.1"/>
    </source>
</evidence>
<feature type="compositionally biased region" description="Polar residues" evidence="6">
    <location>
        <begin position="291"/>
        <end position="302"/>
    </location>
</feature>
<evidence type="ECO:0000256" key="7">
    <source>
        <dbReference type="SAM" id="Phobius"/>
    </source>
</evidence>
<protein>
    <recommendedName>
        <fullName evidence="8">Rhodopsin domain-containing protein</fullName>
    </recommendedName>
</protein>
<feature type="domain" description="Rhodopsin" evidence="8">
    <location>
        <begin position="36"/>
        <end position="280"/>
    </location>
</feature>
<evidence type="ECO:0000256" key="5">
    <source>
        <dbReference type="ARBA" id="ARBA00038359"/>
    </source>
</evidence>
<feature type="transmembrane region" description="Helical" evidence="7">
    <location>
        <begin position="187"/>
        <end position="208"/>
    </location>
</feature>